<reference evidence="2 3" key="1">
    <citation type="submission" date="2014-03" db="EMBL/GenBank/DDBJ databases">
        <title>Draft genome sequence of the novel thermoacidophilic archaea Acidianus copahuensis ALE1 strain, isolated from Copahue volcanic area in Neuquen Argentina.</title>
        <authorList>
            <person name="Urbieta M.S."/>
            <person name="Rascovan N."/>
            <person name="Castro C."/>
            <person name="Revale S."/>
            <person name="Giaveno M.A."/>
            <person name="Vazquez M.P."/>
            <person name="Donati E.R."/>
        </authorList>
    </citation>
    <scope>NUCLEOTIDE SEQUENCE [LARGE SCALE GENOMIC DNA]</scope>
    <source>
        <strain evidence="2 3">ALE1</strain>
    </source>
</reference>
<dbReference type="Proteomes" id="UP000024332">
    <property type="component" value="Unassembled WGS sequence"/>
</dbReference>
<comment type="caution">
    <text evidence="2">The sequence shown here is derived from an EMBL/GenBank/DDBJ whole genome shotgun (WGS) entry which is preliminary data.</text>
</comment>
<dbReference type="InterPro" id="IPR036390">
    <property type="entry name" value="WH_DNA-bd_sf"/>
</dbReference>
<keyword evidence="1" id="KW-0812">Transmembrane</keyword>
<dbReference type="Gene3D" id="1.10.10.10">
    <property type="entry name" value="Winged helix-like DNA-binding domain superfamily/Winged helix DNA-binding domain"/>
    <property type="match status" value="1"/>
</dbReference>
<keyword evidence="1" id="KW-1133">Transmembrane helix</keyword>
<dbReference type="OrthoDB" id="9395at2157"/>
<name>A0A031LKJ9_9CREN</name>
<accession>A0A031LKJ9</accession>
<feature type="transmembrane region" description="Helical" evidence="1">
    <location>
        <begin position="107"/>
        <end position="128"/>
    </location>
</feature>
<evidence type="ECO:0000313" key="3">
    <source>
        <dbReference type="Proteomes" id="UP000024332"/>
    </source>
</evidence>
<evidence type="ECO:0000313" key="2">
    <source>
        <dbReference type="EMBL" id="EZQ02081.1"/>
    </source>
</evidence>
<dbReference type="AlphaFoldDB" id="A0A031LKJ9"/>
<dbReference type="SUPFAM" id="SSF46785">
    <property type="entry name" value="Winged helix' DNA-binding domain"/>
    <property type="match status" value="1"/>
</dbReference>
<feature type="transmembrane region" description="Helical" evidence="1">
    <location>
        <begin position="83"/>
        <end position="101"/>
    </location>
</feature>
<proteinExistence type="predicted"/>
<dbReference type="InterPro" id="IPR036388">
    <property type="entry name" value="WH-like_DNA-bd_sf"/>
</dbReference>
<dbReference type="CDD" id="cd00090">
    <property type="entry name" value="HTH_ARSR"/>
    <property type="match status" value="1"/>
</dbReference>
<keyword evidence="1" id="KW-0472">Membrane</keyword>
<dbReference type="EMBL" id="JFZT01000057">
    <property type="protein sequence ID" value="EZQ02081.1"/>
    <property type="molecule type" value="Genomic_DNA"/>
</dbReference>
<keyword evidence="3" id="KW-1185">Reference proteome</keyword>
<organism evidence="2 3">
    <name type="scientific">Candidatus Acidianus copahuensis</name>
    <dbReference type="NCBI Taxonomy" id="1160895"/>
    <lineage>
        <taxon>Archaea</taxon>
        <taxon>Thermoproteota</taxon>
        <taxon>Thermoprotei</taxon>
        <taxon>Sulfolobales</taxon>
        <taxon>Sulfolobaceae</taxon>
        <taxon>Acidianus</taxon>
    </lineage>
</organism>
<evidence type="ECO:0000256" key="1">
    <source>
        <dbReference type="SAM" id="Phobius"/>
    </source>
</evidence>
<sequence length="136" mass="15657">MEGIYTNEVRRKIYFYLLKQKDPVGIKKIQRDLKVSSASLVYYHLKKLEEQGLVREKADGYVVEKVILSDYVKIANIIVPRSAFFASFLISSIGIMLFFIVKGLYPQASLLGVIELIFVAWLFVSDLIKKYKEIQG</sequence>
<protein>
    <submittedName>
        <fullName evidence="2">ArsR family transcriptional regulator</fullName>
    </submittedName>
</protein>
<gene>
    <name evidence="2" type="ORF">CM19_11490</name>
</gene>
<dbReference type="InterPro" id="IPR011991">
    <property type="entry name" value="ArsR-like_HTH"/>
</dbReference>
<dbReference type="STRING" id="1160895.CM19_11490"/>
<dbReference type="Pfam" id="PF12840">
    <property type="entry name" value="HTH_20"/>
    <property type="match status" value="1"/>
</dbReference>